<accession>A0A1E4TM69</accession>
<feature type="compositionally biased region" description="Low complexity" evidence="1">
    <location>
        <begin position="775"/>
        <end position="787"/>
    </location>
</feature>
<dbReference type="AlphaFoldDB" id="A0A1E4TM69"/>
<dbReference type="PANTHER" id="PTHR14905">
    <property type="entry name" value="NG37"/>
    <property type="match status" value="1"/>
</dbReference>
<proteinExistence type="predicted"/>
<dbReference type="Proteomes" id="UP000095023">
    <property type="component" value="Unassembled WGS sequence"/>
</dbReference>
<name>A0A1E4TM69_9ASCO</name>
<keyword evidence="2" id="KW-0732">Signal</keyword>
<dbReference type="InterPro" id="IPR010816">
    <property type="entry name" value="Het-C"/>
</dbReference>
<organism evidence="3 4">
    <name type="scientific">Tortispora caseinolytica NRRL Y-17796</name>
    <dbReference type="NCBI Taxonomy" id="767744"/>
    <lineage>
        <taxon>Eukaryota</taxon>
        <taxon>Fungi</taxon>
        <taxon>Dikarya</taxon>
        <taxon>Ascomycota</taxon>
        <taxon>Saccharomycotina</taxon>
        <taxon>Trigonopsidomycetes</taxon>
        <taxon>Trigonopsidales</taxon>
        <taxon>Trigonopsidaceae</taxon>
        <taxon>Tortispora</taxon>
    </lineage>
</organism>
<evidence type="ECO:0000256" key="2">
    <source>
        <dbReference type="SAM" id="SignalP"/>
    </source>
</evidence>
<gene>
    <name evidence="3" type="ORF">CANCADRAFT_93770</name>
</gene>
<reference evidence="4" key="1">
    <citation type="submission" date="2016-02" db="EMBL/GenBank/DDBJ databases">
        <title>Comparative genomics of biotechnologically important yeasts.</title>
        <authorList>
            <consortium name="DOE Joint Genome Institute"/>
            <person name="Riley R."/>
            <person name="Haridas S."/>
            <person name="Wolfe K.H."/>
            <person name="Lopes M.R."/>
            <person name="Hittinger C.T."/>
            <person name="Goker M."/>
            <person name="Salamov A."/>
            <person name="Wisecaver J."/>
            <person name="Long T.M."/>
            <person name="Aerts A.L."/>
            <person name="Barry K."/>
            <person name="Choi C."/>
            <person name="Clum A."/>
            <person name="Coughlan A.Y."/>
            <person name="Deshpande S."/>
            <person name="Douglass A.P."/>
            <person name="Hanson S.J."/>
            <person name="Klenk H.-P."/>
            <person name="Labutti K."/>
            <person name="Lapidus A."/>
            <person name="Lindquist E."/>
            <person name="Lipzen A."/>
            <person name="Meier-Kolthoff J.P."/>
            <person name="Ohm R.A."/>
            <person name="Otillar R.P."/>
            <person name="Pangilinan J."/>
            <person name="Peng Y."/>
            <person name="Rokas A."/>
            <person name="Rosa C.A."/>
            <person name="Scheuner C."/>
            <person name="Sibirny A.A."/>
            <person name="Slot J.C."/>
            <person name="Stielow J.B."/>
            <person name="Sun H."/>
            <person name="Kurtzman C.P."/>
            <person name="Blackwell M."/>
            <person name="Jeffries T.W."/>
            <person name="Grigoriev I.V."/>
        </authorList>
    </citation>
    <scope>NUCLEOTIDE SEQUENCE [LARGE SCALE GENOMIC DNA]</scope>
    <source>
        <strain evidence="4">NRRL Y-17796</strain>
    </source>
</reference>
<protein>
    <recommendedName>
        <fullName evidence="5">Het-C-domain-containing protein</fullName>
    </recommendedName>
</protein>
<feature type="chain" id="PRO_5009163277" description="Het-C-domain-containing protein" evidence="2">
    <location>
        <begin position="18"/>
        <end position="836"/>
    </location>
</feature>
<dbReference type="Pfam" id="PF07217">
    <property type="entry name" value="Het-C"/>
    <property type="match status" value="2"/>
</dbReference>
<dbReference type="EMBL" id="KV453841">
    <property type="protein sequence ID" value="ODV92829.1"/>
    <property type="molecule type" value="Genomic_DNA"/>
</dbReference>
<feature type="region of interest" description="Disordered" evidence="1">
    <location>
        <begin position="442"/>
        <end position="462"/>
    </location>
</feature>
<dbReference type="OrthoDB" id="2506204at2759"/>
<feature type="compositionally biased region" description="Pro residues" evidence="1">
    <location>
        <begin position="788"/>
        <end position="814"/>
    </location>
</feature>
<feature type="region of interest" description="Disordered" evidence="1">
    <location>
        <begin position="707"/>
        <end position="726"/>
    </location>
</feature>
<sequence length="836" mass="91178">MFEPVLILAFWATGAAAFGAGSVPSVSKVAGINFRHGDIENALANIVLENGHNFISRFLGRKDFDRTTISRIYFGNWLRDYSQAVDIGTLSKGVTLDTIRVLVWVLSFLNFGYATEEFKLTNERLGCYRPEEHIDNPRGYGAEEGDPRQFDARLRPPVEDIELEVDPETGMKNYIANEKGGWATSSAYVGNSLYKCIELARKSHQTGDDADMYEAYRLLGQSLHTLEDFAAHSNYLELTLIEMGHKNVFPHVGSNCKISLNGKKVYPIVTGTFGGMDFIHSLFGEAEDKITQSEVKTLQDTMGNANDNQSSLSTNLMDQLNKLPFSSISNPLDSVSNTLSGSLHDIIPDSISDVIPTPWSGSDNNENSGKDEKHGFLGSILRKATGLTEEDSLLDIAGNLVGSGSSNKINSSLLSLDSITSKFDRMNLGQFSGSSRVVEETEDVSLSRGADTASSSVSRTVQPDSCASRAEMAANAEANGFTMTSIQAQMQSLEADSAEAHESGQSMTPNEIAARLYPFLKFRDSIVRGISTFFSSIPGFDAFMESITDTITLYIMGLISPFIMPLLNTLVKSLGTGTRMIVNGEDQYRVWNDPDFDDPTHSQLSKDHFSLYLNEPAGLVSQYVVCEVVKQVAMANKNEHRNETRSSNENNTETCQDSSGHKASNDQKNNKKNPQGKKDRIPQLRGTGEGYYTGTSDVQIQSVHPAAELRPLSGSHVSQSYGGEESIHPAAELKPYPESGVSDAPPTAGTSHGYGAQGYASQQYGSAQGYPPQGYPLQVYPLQAYPPQAYPPQAYPPQAYPPQAYPPQAYPPQGYPSQGNDSSNGYPPPGYGGQRY</sequence>
<feature type="compositionally biased region" description="Basic and acidic residues" evidence="1">
    <location>
        <begin position="659"/>
        <end position="669"/>
    </location>
</feature>
<dbReference type="InterPro" id="IPR052577">
    <property type="entry name" value="VWA7"/>
</dbReference>
<evidence type="ECO:0000313" key="4">
    <source>
        <dbReference type="Proteomes" id="UP000095023"/>
    </source>
</evidence>
<feature type="compositionally biased region" description="Polar residues" evidence="1">
    <location>
        <begin position="452"/>
        <end position="462"/>
    </location>
</feature>
<dbReference type="PANTHER" id="PTHR14905:SF7">
    <property type="entry name" value="VON WILLEBRAND FACTOR A DOMAIN-CONTAINING PROTEIN 7"/>
    <property type="match status" value="1"/>
</dbReference>
<feature type="compositionally biased region" description="Basic and acidic residues" evidence="1">
    <location>
        <begin position="637"/>
        <end position="646"/>
    </location>
</feature>
<feature type="region of interest" description="Disordered" evidence="1">
    <location>
        <begin position="734"/>
        <end position="836"/>
    </location>
</feature>
<keyword evidence="4" id="KW-1185">Reference proteome</keyword>
<feature type="region of interest" description="Disordered" evidence="1">
    <location>
        <begin position="637"/>
        <end position="693"/>
    </location>
</feature>
<evidence type="ECO:0000256" key="1">
    <source>
        <dbReference type="SAM" id="MobiDB-lite"/>
    </source>
</evidence>
<evidence type="ECO:0008006" key="5">
    <source>
        <dbReference type="Google" id="ProtNLM"/>
    </source>
</evidence>
<feature type="signal peptide" evidence="2">
    <location>
        <begin position="1"/>
        <end position="17"/>
    </location>
</feature>
<evidence type="ECO:0000313" key="3">
    <source>
        <dbReference type="EMBL" id="ODV92829.1"/>
    </source>
</evidence>